<evidence type="ECO:0000313" key="1">
    <source>
        <dbReference type="EMBL" id="KAJ8123797.1"/>
    </source>
</evidence>
<organism evidence="1 2">
    <name type="scientific">Nemania bipapillata</name>
    <dbReference type="NCBI Taxonomy" id="110536"/>
    <lineage>
        <taxon>Eukaryota</taxon>
        <taxon>Fungi</taxon>
        <taxon>Dikarya</taxon>
        <taxon>Ascomycota</taxon>
        <taxon>Pezizomycotina</taxon>
        <taxon>Sordariomycetes</taxon>
        <taxon>Xylariomycetidae</taxon>
        <taxon>Xylariales</taxon>
        <taxon>Xylariaceae</taxon>
        <taxon>Nemania</taxon>
    </lineage>
</organism>
<dbReference type="EMBL" id="JAPESX010000040">
    <property type="protein sequence ID" value="KAJ8123797.1"/>
    <property type="molecule type" value="Genomic_DNA"/>
</dbReference>
<sequence length="211" mass="24182">MKKARYGRFINTNWKTLHDQPLTTRSVNDLLQNTIPAIRHRNFLSADECSKLVDIVQKHQIGSYNQERRFKAEADIDILGRVATLLEEATGLETRIAREDGRAYFAGLLRAVKDYIQIHSDYAPYDGTDWEIGKITSQLTWNILLRQVPGGDTIIYDRQWQGESDEGFRKAFPRYAYEPSGVQGSVFKALTAIEGDLTFFNSRYVPVPSLY</sequence>
<protein>
    <submittedName>
        <fullName evidence="1">Uncharacterized protein</fullName>
    </submittedName>
</protein>
<name>A0ACC2J8R4_9PEZI</name>
<proteinExistence type="predicted"/>
<evidence type="ECO:0000313" key="2">
    <source>
        <dbReference type="Proteomes" id="UP001153334"/>
    </source>
</evidence>
<reference evidence="1" key="1">
    <citation type="submission" date="2022-11" db="EMBL/GenBank/DDBJ databases">
        <title>Genome Sequence of Nemania bipapillata.</title>
        <authorList>
            <person name="Buettner E."/>
        </authorList>
    </citation>
    <scope>NUCLEOTIDE SEQUENCE</scope>
    <source>
        <strain evidence="1">CP14</strain>
    </source>
</reference>
<comment type="caution">
    <text evidence="1">The sequence shown here is derived from an EMBL/GenBank/DDBJ whole genome shotgun (WGS) entry which is preliminary data.</text>
</comment>
<gene>
    <name evidence="1" type="ORF">ONZ43_g338</name>
</gene>
<dbReference type="Proteomes" id="UP001153334">
    <property type="component" value="Unassembled WGS sequence"/>
</dbReference>
<accession>A0ACC2J8R4</accession>
<keyword evidence="2" id="KW-1185">Reference proteome</keyword>